<evidence type="ECO:0000256" key="1">
    <source>
        <dbReference type="ARBA" id="ARBA00009589"/>
    </source>
</evidence>
<dbReference type="EC" id="3.1.3.-" evidence="3"/>
<gene>
    <name evidence="5" type="ORF">EDD72_1033</name>
</gene>
<dbReference type="Gene3D" id="3.40.50.1000">
    <property type="entry name" value="HAD superfamily/HAD-like"/>
    <property type="match status" value="1"/>
</dbReference>
<dbReference type="RefSeq" id="WP_132767089.1">
    <property type="nucleotide sequence ID" value="NZ_SMAB01000003.1"/>
</dbReference>
<dbReference type="Pfam" id="PF06941">
    <property type="entry name" value="NT5C"/>
    <property type="match status" value="1"/>
</dbReference>
<dbReference type="GO" id="GO:0008253">
    <property type="term" value="F:5'-nucleotidase activity"/>
    <property type="evidence" value="ECO:0007669"/>
    <property type="project" value="InterPro"/>
</dbReference>
<evidence type="ECO:0000256" key="3">
    <source>
        <dbReference type="PIRNR" id="PIRNR021362"/>
    </source>
</evidence>
<comment type="similarity">
    <text evidence="1 3">Belongs to the 5'(3')-deoxyribonucleotidase family.</text>
</comment>
<comment type="caution">
    <text evidence="5">The sequence shown here is derived from an EMBL/GenBank/DDBJ whole genome shotgun (WGS) entry which is preliminary data.</text>
</comment>
<dbReference type="InterPro" id="IPR052419">
    <property type="entry name" value="5_3-deoxyribonucleotidase-like"/>
</dbReference>
<dbReference type="PANTHER" id="PTHR35134:SF2">
    <property type="entry name" value="NUCLEOTIDASE YQFW-RELATED"/>
    <property type="match status" value="1"/>
</dbReference>
<evidence type="ECO:0000256" key="4">
    <source>
        <dbReference type="PIRSR" id="PIRSR610708-1"/>
    </source>
</evidence>
<evidence type="ECO:0000256" key="2">
    <source>
        <dbReference type="ARBA" id="ARBA00022801"/>
    </source>
</evidence>
<keyword evidence="2 3" id="KW-0378">Hydrolase</keyword>
<dbReference type="Proteomes" id="UP000295788">
    <property type="component" value="Unassembled WGS sequence"/>
</dbReference>
<protein>
    <recommendedName>
        <fullName evidence="3">Nucleotidase</fullName>
        <ecNumber evidence="3">3.1.3.-</ecNumber>
    </recommendedName>
</protein>
<name>A0A4R3KJJ6_9BACI</name>
<dbReference type="PANTHER" id="PTHR35134">
    <property type="entry name" value="NUCLEOTIDASE YQFW-RELATED"/>
    <property type="match status" value="1"/>
</dbReference>
<keyword evidence="6" id="KW-1185">Reference proteome</keyword>
<dbReference type="InterPro" id="IPR010708">
    <property type="entry name" value="5'(3')-deoxyribonucleotidase"/>
</dbReference>
<feature type="active site" description="Nucleophile" evidence="4">
    <location>
        <position position="10"/>
    </location>
</feature>
<evidence type="ECO:0000313" key="5">
    <source>
        <dbReference type="EMBL" id="TCS83682.1"/>
    </source>
</evidence>
<dbReference type="InterPro" id="IPR009206">
    <property type="entry name" value="Nucleotidase_putative"/>
</dbReference>
<dbReference type="AlphaFoldDB" id="A0A4R3KJJ6"/>
<dbReference type="InterPro" id="IPR036412">
    <property type="entry name" value="HAD-like_sf"/>
</dbReference>
<organism evidence="5 6">
    <name type="scientific">Tepidibacillus fermentans</name>
    <dbReference type="NCBI Taxonomy" id="1281767"/>
    <lineage>
        <taxon>Bacteria</taxon>
        <taxon>Bacillati</taxon>
        <taxon>Bacillota</taxon>
        <taxon>Bacilli</taxon>
        <taxon>Bacillales</taxon>
        <taxon>Bacillaceae</taxon>
        <taxon>Tepidibacillus</taxon>
    </lineage>
</organism>
<feature type="active site" description="Proton donor" evidence="4">
    <location>
        <position position="12"/>
    </location>
</feature>
<dbReference type="InterPro" id="IPR023214">
    <property type="entry name" value="HAD_sf"/>
</dbReference>
<dbReference type="GO" id="GO:0009264">
    <property type="term" value="P:deoxyribonucleotide catabolic process"/>
    <property type="evidence" value="ECO:0007669"/>
    <property type="project" value="InterPro"/>
</dbReference>
<dbReference type="EMBL" id="SMAB01000003">
    <property type="protein sequence ID" value="TCS83682.1"/>
    <property type="molecule type" value="Genomic_DNA"/>
</dbReference>
<dbReference type="OrthoDB" id="2471595at2"/>
<sequence>MEREFTLGIDIDGTVTDPFTFIPHLNQYFKQNFKMEDITTYDILKIYHITEEEYEKWHSKYGASVYQNAPLAKDAKEVLLDLQKNYRLIYITARSEEYREPTMKWFESNQIPFDRVVMTGNAFKCDQAIKYQVDLFLEDHYDAARTMGQKLQIPILLFDTPYNQGQLPNNVIRIHSWKEAKRIIDQYAQNKRLRKNP</sequence>
<accession>A0A4R3KJJ6</accession>
<evidence type="ECO:0000313" key="6">
    <source>
        <dbReference type="Proteomes" id="UP000295788"/>
    </source>
</evidence>
<dbReference type="PIRSF" id="PIRSF021362">
    <property type="entry name" value="UCP021362_HAD"/>
    <property type="match status" value="1"/>
</dbReference>
<proteinExistence type="inferred from homology"/>
<dbReference type="SUPFAM" id="SSF56784">
    <property type="entry name" value="HAD-like"/>
    <property type="match status" value="1"/>
</dbReference>
<reference evidence="5 6" key="1">
    <citation type="submission" date="2019-03" db="EMBL/GenBank/DDBJ databases">
        <title>Genomic Encyclopedia of Type Strains, Phase IV (KMG-IV): sequencing the most valuable type-strain genomes for metagenomic binning, comparative biology and taxonomic classification.</title>
        <authorList>
            <person name="Goeker M."/>
        </authorList>
    </citation>
    <scope>NUCLEOTIDE SEQUENCE [LARGE SCALE GENOMIC DNA]</scope>
    <source>
        <strain evidence="5 6">DSM 23802</strain>
    </source>
</reference>